<keyword evidence="2" id="KW-1185">Reference proteome</keyword>
<accession>A0ABR9JUW9</accession>
<dbReference type="NCBIfam" id="TIGR04267">
    <property type="entry name" value="mod_HExxH"/>
    <property type="match status" value="1"/>
</dbReference>
<evidence type="ECO:0000313" key="2">
    <source>
        <dbReference type="Proteomes" id="UP000627838"/>
    </source>
</evidence>
<sequence length="427" mass="46140">MILTRHEIPERIFRALASGGGGAEAVELLNRAQYSKRLLLLRGIRDAAGTAVWHAYDLLARIQETDPDAVETVLRYPTVGEWARRTLLVLTGRERGTANPEEFNALAAAAAIRAGHSCAIMVPSRGGAIVLPSLGRALISRENLVRVNPWGTVIGTSADTLRIPADPHEDARDWQAVRRLPGGLLLDDHDPDRMPGGTALPRRLTITELDHWRTTLTEARRILATHHPTAAEETAAAATVLTPLIAPEHGQSSATPKHAFGNIGISTPPDPLFLAVTLAHEVQHTKLTGLLDVVPLTRPDDGSRYYAPWRTDPRPVSGLLQGAYAHLGIAAFWRTQRHHETGDSALRAQADFARWRTATDLIVRTLAATGALTPDGERFVAGMAETLAPWLDEPVPSKALALGGDAAARHLATWRAAHGDPPALQNL</sequence>
<comment type="caution">
    <text evidence="1">The sequence shown here is derived from an EMBL/GenBank/DDBJ whole genome shotgun (WGS) entry which is preliminary data.</text>
</comment>
<reference evidence="1 2" key="1">
    <citation type="submission" date="2020-10" db="EMBL/GenBank/DDBJ databases">
        <title>Sequencing the genomes of 1000 actinobacteria strains.</title>
        <authorList>
            <person name="Klenk H.-P."/>
        </authorList>
    </citation>
    <scope>NUCLEOTIDE SEQUENCE [LARGE SCALE GENOMIC DNA]</scope>
    <source>
        <strain evidence="1 2">DSM 46744</strain>
    </source>
</reference>
<dbReference type="EMBL" id="JADBDZ010000001">
    <property type="protein sequence ID" value="MBE1534355.1"/>
    <property type="molecule type" value="Genomic_DNA"/>
</dbReference>
<dbReference type="RefSeq" id="WP_192760743.1">
    <property type="nucleotide sequence ID" value="NZ_JADBDZ010000001.1"/>
</dbReference>
<evidence type="ECO:0000313" key="1">
    <source>
        <dbReference type="EMBL" id="MBE1534355.1"/>
    </source>
</evidence>
<proteinExistence type="predicted"/>
<evidence type="ECO:0008006" key="3">
    <source>
        <dbReference type="Google" id="ProtNLM"/>
    </source>
</evidence>
<dbReference type="Proteomes" id="UP000627838">
    <property type="component" value="Unassembled WGS sequence"/>
</dbReference>
<dbReference type="InterPro" id="IPR026337">
    <property type="entry name" value="AKG_HExxH"/>
</dbReference>
<gene>
    <name evidence="1" type="ORF">H4W34_004188</name>
</gene>
<organism evidence="1 2">
    <name type="scientific">Actinomadura algeriensis</name>
    <dbReference type="NCBI Taxonomy" id="1679523"/>
    <lineage>
        <taxon>Bacteria</taxon>
        <taxon>Bacillati</taxon>
        <taxon>Actinomycetota</taxon>
        <taxon>Actinomycetes</taxon>
        <taxon>Streptosporangiales</taxon>
        <taxon>Thermomonosporaceae</taxon>
        <taxon>Actinomadura</taxon>
    </lineage>
</organism>
<name>A0ABR9JUW9_9ACTN</name>
<protein>
    <recommendedName>
        <fullName evidence="3">HEXXH motif-containing protein</fullName>
    </recommendedName>
</protein>